<proteinExistence type="predicted"/>
<keyword evidence="1" id="KW-0472">Membrane</keyword>
<gene>
    <name evidence="2" type="ORF">GCM10011613_23040</name>
</gene>
<name>A0ABQ3B4H8_9GAMM</name>
<evidence type="ECO:0000313" key="3">
    <source>
        <dbReference type="Proteomes" id="UP000619761"/>
    </source>
</evidence>
<feature type="transmembrane region" description="Helical" evidence="1">
    <location>
        <begin position="162"/>
        <end position="185"/>
    </location>
</feature>
<organism evidence="2 3">
    <name type="scientific">Cellvibrio zantedeschiae</name>
    <dbReference type="NCBI Taxonomy" id="1237077"/>
    <lineage>
        <taxon>Bacteria</taxon>
        <taxon>Pseudomonadati</taxon>
        <taxon>Pseudomonadota</taxon>
        <taxon>Gammaproteobacteria</taxon>
        <taxon>Cellvibrionales</taxon>
        <taxon>Cellvibrionaceae</taxon>
        <taxon>Cellvibrio</taxon>
    </lineage>
</organism>
<keyword evidence="3" id="KW-1185">Reference proteome</keyword>
<reference evidence="3" key="1">
    <citation type="journal article" date="2019" name="Int. J. Syst. Evol. Microbiol.">
        <title>The Global Catalogue of Microorganisms (GCM) 10K type strain sequencing project: providing services to taxonomists for standard genome sequencing and annotation.</title>
        <authorList>
            <consortium name="The Broad Institute Genomics Platform"/>
            <consortium name="The Broad Institute Genome Sequencing Center for Infectious Disease"/>
            <person name="Wu L."/>
            <person name="Ma J."/>
        </authorList>
    </citation>
    <scope>NUCLEOTIDE SEQUENCE [LARGE SCALE GENOMIC DNA]</scope>
    <source>
        <strain evidence="3">KCTC 32239</strain>
    </source>
</reference>
<comment type="caution">
    <text evidence="2">The sequence shown here is derived from an EMBL/GenBank/DDBJ whole genome shotgun (WGS) entry which is preliminary data.</text>
</comment>
<evidence type="ECO:0000313" key="2">
    <source>
        <dbReference type="EMBL" id="GGY77846.1"/>
    </source>
</evidence>
<sequence length="199" mass="22323">MKALYRYFLHSPKTLTLVLLTVASLVFNLWASRILTESYVASKFPVPYFVAQLSFNPEQLKTWYAFLIEHGTLNKYLQTQHIDSLFILSTLLLHSFALVLISRLFVAESKGRKVMVICALISAIAPISDQLENLVSYIMLADPQGFFNGLAYIYSSFAATKFAFFVFAYLAAPLGILAAAISFLLSRIALNRRADGYAK</sequence>
<protein>
    <submittedName>
        <fullName evidence="2">Uncharacterized protein</fullName>
    </submittedName>
</protein>
<dbReference type="Proteomes" id="UP000619761">
    <property type="component" value="Unassembled WGS sequence"/>
</dbReference>
<feature type="transmembrane region" description="Helical" evidence="1">
    <location>
        <begin position="85"/>
        <end position="106"/>
    </location>
</feature>
<accession>A0ABQ3B4H8</accession>
<keyword evidence="1" id="KW-1133">Transmembrane helix</keyword>
<dbReference type="RefSeq" id="WP_189418759.1">
    <property type="nucleotide sequence ID" value="NZ_BMYZ01000002.1"/>
</dbReference>
<evidence type="ECO:0000256" key="1">
    <source>
        <dbReference type="SAM" id="Phobius"/>
    </source>
</evidence>
<keyword evidence="1" id="KW-0812">Transmembrane</keyword>
<dbReference type="EMBL" id="BMYZ01000002">
    <property type="protein sequence ID" value="GGY77846.1"/>
    <property type="molecule type" value="Genomic_DNA"/>
</dbReference>